<dbReference type="InterPro" id="IPR015424">
    <property type="entry name" value="PyrdxlP-dep_Trfase"/>
</dbReference>
<dbReference type="InterPro" id="IPR011340">
    <property type="entry name" value="Cys_dSase-rel"/>
</dbReference>
<gene>
    <name evidence="3" type="ORF">AWC29_07975</name>
    <name evidence="2" type="ORF">BN973_00257</name>
</gene>
<keyword evidence="4" id="KW-1185">Reference proteome</keyword>
<reference evidence="3 4" key="3">
    <citation type="submission" date="2016-01" db="EMBL/GenBank/DDBJ databases">
        <title>The new phylogeny of the genus Mycobacterium.</title>
        <authorList>
            <person name="Tarcisio F."/>
            <person name="Conor M."/>
            <person name="Antonella G."/>
            <person name="Elisabetta G."/>
            <person name="Giulia F.S."/>
            <person name="Sara T."/>
            <person name="Anna F."/>
            <person name="Clotilde B."/>
            <person name="Roberto B."/>
            <person name="Veronica D.S."/>
            <person name="Fabio R."/>
            <person name="Monica P."/>
            <person name="Olivier J."/>
            <person name="Enrico T."/>
            <person name="Nicola S."/>
        </authorList>
    </citation>
    <scope>NUCLEOTIDE SEQUENCE [LARGE SCALE GENOMIC DNA]</scope>
    <source>
        <strain evidence="3 4">DSM 44626</strain>
    </source>
</reference>
<evidence type="ECO:0000259" key="1">
    <source>
        <dbReference type="Pfam" id="PF00266"/>
    </source>
</evidence>
<dbReference type="Pfam" id="PF00266">
    <property type="entry name" value="Aminotran_5"/>
    <property type="match status" value="1"/>
</dbReference>
<dbReference type="PANTHER" id="PTHR43586">
    <property type="entry name" value="CYSTEINE DESULFURASE"/>
    <property type="match status" value="1"/>
</dbReference>
<dbReference type="InterPro" id="IPR000192">
    <property type="entry name" value="Aminotrans_V_dom"/>
</dbReference>
<dbReference type="AlphaFoldDB" id="A0A024JPX9"/>
<proteinExistence type="predicted"/>
<dbReference type="InterPro" id="IPR015421">
    <property type="entry name" value="PyrdxlP-dep_Trfase_major"/>
</dbReference>
<evidence type="ECO:0000313" key="3">
    <source>
        <dbReference type="EMBL" id="ORX06736.1"/>
    </source>
</evidence>
<dbReference type="Gene3D" id="3.90.1150.10">
    <property type="entry name" value="Aspartate Aminotransferase, domain 1"/>
    <property type="match status" value="1"/>
</dbReference>
<dbReference type="Proteomes" id="UP000028880">
    <property type="component" value="Unassembled WGS sequence"/>
</dbReference>
<dbReference type="STRING" id="47839.BN973_00257"/>
<dbReference type="Proteomes" id="UP000193710">
    <property type="component" value="Unassembled WGS sequence"/>
</dbReference>
<sequence>MAYDVARVRGLHPSLGDGWVHFDAPTGMLIPDSVATTVSTAFRRSSATTVGAHPSAQRSAAVLDAARAAVADLFNADPAGIVLGADRAILMSSLAEASSSRAGLGYEVVVSRLDDEANIAPWLRAAHRYGAKVKWAEVDIETGELPTWQWESLIGKSTRLVAVTSASGTLGTVTDLRAMTKLVHDVGGLVIVDHSAAAPFRLLDIKEAEVDVVAVNALAWGGPPVGAIVFRDPALINSFSSVSTDPNATGPARLEVGAHQFGLLAGVVASIEYLAALDESARGSRRERLSVSMQSAALYLNRIFDYLMVSLRSLPLMMLIGRPEVRIPVVSFALQGVPAERVVQRLADNGILAVCNESSRVLDALGANEVGGAVTVGLAHYSTTAEVDQLVRALASLG</sequence>
<keyword evidence="2" id="KW-0032">Aminotransferase</keyword>
<dbReference type="PANTHER" id="PTHR43586:SF21">
    <property type="entry name" value="PYRIDOXAL PHOSPHATE (PLP)-DEPENDENT ASPARTATE AMINOTRANSFERASE SUPERFAMILY"/>
    <property type="match status" value="1"/>
</dbReference>
<keyword evidence="2" id="KW-0808">Transferase</keyword>
<name>A0A024JPX9_9MYCO</name>
<dbReference type="SUPFAM" id="SSF53383">
    <property type="entry name" value="PLP-dependent transferases"/>
    <property type="match status" value="1"/>
</dbReference>
<organism evidence="2">
    <name type="scientific">Mycobacterium triplex</name>
    <dbReference type="NCBI Taxonomy" id="47839"/>
    <lineage>
        <taxon>Bacteria</taxon>
        <taxon>Bacillati</taxon>
        <taxon>Actinomycetota</taxon>
        <taxon>Actinomycetes</taxon>
        <taxon>Mycobacteriales</taxon>
        <taxon>Mycobacteriaceae</taxon>
        <taxon>Mycobacterium</taxon>
        <taxon>Mycobacterium simiae complex</taxon>
    </lineage>
</organism>
<protein>
    <submittedName>
        <fullName evidence="2">Aminotransferase</fullName>
    </submittedName>
</protein>
<reference evidence="2" key="1">
    <citation type="journal article" date="2014" name="Genome Announc.">
        <title>Draft Genome Sequence of Mycobacterium triplex DSM 44626.</title>
        <authorList>
            <person name="Sassi M."/>
            <person name="Croce O."/>
            <person name="Robert C."/>
            <person name="Raoult D."/>
            <person name="Drancourt M."/>
        </authorList>
    </citation>
    <scope>NUCLEOTIDE SEQUENCE [LARGE SCALE GENOMIC DNA]</scope>
    <source>
        <strain evidence="2">DSM 44626</strain>
    </source>
</reference>
<dbReference type="InterPro" id="IPR015422">
    <property type="entry name" value="PyrdxlP-dep_Trfase_small"/>
</dbReference>
<accession>A0A024JPX9</accession>
<dbReference type="NCBIfam" id="TIGR01976">
    <property type="entry name" value="am_tr_V_VC1184"/>
    <property type="match status" value="1"/>
</dbReference>
<dbReference type="EMBL" id="LQPY01000010">
    <property type="protein sequence ID" value="ORX06736.1"/>
    <property type="molecule type" value="Genomic_DNA"/>
</dbReference>
<dbReference type="EMBL" id="HG964446">
    <property type="protein sequence ID" value="CDO85920.1"/>
    <property type="molecule type" value="Genomic_DNA"/>
</dbReference>
<dbReference type="OrthoDB" id="7592443at2"/>
<dbReference type="Gene3D" id="3.40.640.10">
    <property type="entry name" value="Type I PLP-dependent aspartate aminotransferase-like (Major domain)"/>
    <property type="match status" value="1"/>
</dbReference>
<dbReference type="HOGENOM" id="CLU_003433_2_2_11"/>
<dbReference type="eggNOG" id="COG0520">
    <property type="taxonomic scope" value="Bacteria"/>
</dbReference>
<feature type="domain" description="Aminotransferase class V" evidence="1">
    <location>
        <begin position="22"/>
        <end position="390"/>
    </location>
</feature>
<reference evidence="2" key="2">
    <citation type="submission" date="2014-04" db="EMBL/GenBank/DDBJ databases">
        <authorList>
            <person name="Xu Y.W."/>
            <person name="Yang Q."/>
        </authorList>
    </citation>
    <scope>NUCLEOTIDE SEQUENCE</scope>
    <source>
        <strain evidence="2">DSM 44626</strain>
    </source>
</reference>
<dbReference type="GO" id="GO:0008483">
    <property type="term" value="F:transaminase activity"/>
    <property type="evidence" value="ECO:0007669"/>
    <property type="project" value="UniProtKB-KW"/>
</dbReference>
<evidence type="ECO:0000313" key="4">
    <source>
        <dbReference type="Proteomes" id="UP000193710"/>
    </source>
</evidence>
<dbReference type="RefSeq" id="WP_036465400.1">
    <property type="nucleotide sequence ID" value="NZ_HG964446.1"/>
</dbReference>
<evidence type="ECO:0000313" key="2">
    <source>
        <dbReference type="EMBL" id="CDO85920.1"/>
    </source>
</evidence>